<organism evidence="1 2">
    <name type="scientific">Burkholderia cepacia</name>
    <name type="common">Pseudomonas cepacia</name>
    <dbReference type="NCBI Taxonomy" id="292"/>
    <lineage>
        <taxon>Bacteria</taxon>
        <taxon>Pseudomonadati</taxon>
        <taxon>Pseudomonadota</taxon>
        <taxon>Betaproteobacteria</taxon>
        <taxon>Burkholderiales</taxon>
        <taxon>Burkholderiaceae</taxon>
        <taxon>Burkholderia</taxon>
        <taxon>Burkholderia cepacia complex</taxon>
    </lineage>
</organism>
<sequence length="191" mass="21481">MRLPEALRMVFGDDAAPGFTLRRQRFVHLGHRPPLHHMSESLYSVAAGMHDLVVVSVIDSPSPHVFRAKIEQIYSCGKGITPDRLGTEFEFYSGPATWGNVPLQIGERALLFVHQVSGVFNEYPWRGHMVLEEIDGESYARLQIPELWLRDDLPEAVKAAAAPHPTRRNASIVRFGALENYLKGLIEKAVR</sequence>
<dbReference type="Proteomes" id="UP000645612">
    <property type="component" value="Unassembled WGS sequence"/>
</dbReference>
<name>A0A8I1AYU4_BURCE</name>
<dbReference type="RefSeq" id="WP_155631582.1">
    <property type="nucleotide sequence ID" value="NZ_CADDZZ010000044.1"/>
</dbReference>
<gene>
    <name evidence="1" type="ORF">JAO13_17575</name>
</gene>
<evidence type="ECO:0000313" key="1">
    <source>
        <dbReference type="EMBL" id="MBH9698249.1"/>
    </source>
</evidence>
<dbReference type="AlphaFoldDB" id="A0A8I1AYU4"/>
<accession>A0A8I1AYU4</accession>
<proteinExistence type="predicted"/>
<dbReference type="EMBL" id="JAEDXG010000016">
    <property type="protein sequence ID" value="MBH9698249.1"/>
    <property type="molecule type" value="Genomic_DNA"/>
</dbReference>
<evidence type="ECO:0000313" key="2">
    <source>
        <dbReference type="Proteomes" id="UP000645612"/>
    </source>
</evidence>
<comment type="caution">
    <text evidence="1">The sequence shown here is derived from an EMBL/GenBank/DDBJ whole genome shotgun (WGS) entry which is preliminary data.</text>
</comment>
<reference evidence="1" key="1">
    <citation type="submission" date="2020-12" db="EMBL/GenBank/DDBJ databases">
        <title>Burkholderia cepacia complex in Mexico.</title>
        <authorList>
            <person name="Estrada P."/>
        </authorList>
    </citation>
    <scope>NUCLEOTIDE SEQUENCE</scope>
    <source>
        <strain evidence="1">871</strain>
    </source>
</reference>
<protein>
    <submittedName>
        <fullName evidence="1">Uncharacterized protein</fullName>
    </submittedName>
</protein>